<dbReference type="GeneID" id="3882236"/>
<dbReference type="Proteomes" id="UP000001949">
    <property type="component" value="Unassembled WGS sequence"/>
</dbReference>
<gene>
    <name evidence="2" type="ordered locus">TP05_0031</name>
</gene>
<evidence type="ECO:0000313" key="2">
    <source>
        <dbReference type="EMBL" id="EAN30417.1"/>
    </source>
</evidence>
<evidence type="ECO:0000256" key="1">
    <source>
        <dbReference type="SAM" id="Phobius"/>
    </source>
</evidence>
<dbReference type="AlphaFoldDB" id="Q4MY92"/>
<evidence type="ECO:0000313" key="3">
    <source>
        <dbReference type="Proteomes" id="UP000001949"/>
    </source>
</evidence>
<keyword evidence="1" id="KW-1133">Transmembrane helix</keyword>
<dbReference type="VEuPathDB" id="PiroplasmaDB:TpMuguga_05g00031"/>
<name>Q4MY92_THEPA</name>
<reference evidence="2 3" key="1">
    <citation type="journal article" date="2005" name="Science">
        <title>Genome sequence of Theileria parva, a bovine pathogen that transforms lymphocytes.</title>
        <authorList>
            <person name="Gardner M.J."/>
            <person name="Bishop R."/>
            <person name="Shah T."/>
            <person name="de Villiers E.P."/>
            <person name="Carlton J.M."/>
            <person name="Hall N."/>
            <person name="Ren Q."/>
            <person name="Paulsen I.T."/>
            <person name="Pain A."/>
            <person name="Berriman M."/>
            <person name="Wilson R.J.M."/>
            <person name="Sato S."/>
            <person name="Ralph S.A."/>
            <person name="Mann D.J."/>
            <person name="Xiong Z."/>
            <person name="Shallom S.J."/>
            <person name="Weidman J."/>
            <person name="Jiang L."/>
            <person name="Lynn J."/>
            <person name="Weaver B."/>
            <person name="Shoaibi A."/>
            <person name="Domingo A.R."/>
            <person name="Wasawo D."/>
            <person name="Crabtree J."/>
            <person name="Wortman J.R."/>
            <person name="Haas B."/>
            <person name="Angiuoli S.V."/>
            <person name="Creasy T.H."/>
            <person name="Lu C."/>
            <person name="Suh B."/>
            <person name="Silva J.C."/>
            <person name="Utterback T.R."/>
            <person name="Feldblyum T.V."/>
            <person name="Pertea M."/>
            <person name="Allen J."/>
            <person name="Nierman W.C."/>
            <person name="Taracha E.L.N."/>
            <person name="Salzberg S.L."/>
            <person name="White O.R."/>
            <person name="Fitzhugh H.A."/>
            <person name="Morzaria S."/>
            <person name="Venter J.C."/>
            <person name="Fraser C.M."/>
            <person name="Nene V."/>
        </authorList>
    </citation>
    <scope>NUCLEOTIDE SEQUENCE [LARGE SCALE GENOMIC DNA]</scope>
    <source>
        <strain evidence="2 3">Muguga</strain>
    </source>
</reference>
<feature type="transmembrane region" description="Helical" evidence="1">
    <location>
        <begin position="49"/>
        <end position="74"/>
    </location>
</feature>
<dbReference type="KEGG" id="tpv:TP05_0031"/>
<feature type="transmembrane region" description="Helical" evidence="1">
    <location>
        <begin position="9"/>
        <end position="29"/>
    </location>
</feature>
<keyword evidence="1" id="KW-0812">Transmembrane</keyword>
<dbReference type="EMBL" id="AAGK01000009">
    <property type="protein sequence ID" value="EAN30417.1"/>
    <property type="molecule type" value="Genomic_DNA"/>
</dbReference>
<proteinExistence type="predicted"/>
<organism evidence="2 3">
    <name type="scientific">Theileria parva</name>
    <name type="common">East coast fever infection agent</name>
    <dbReference type="NCBI Taxonomy" id="5875"/>
    <lineage>
        <taxon>Eukaryota</taxon>
        <taxon>Sar</taxon>
        <taxon>Alveolata</taxon>
        <taxon>Apicomplexa</taxon>
        <taxon>Aconoidasida</taxon>
        <taxon>Piroplasmida</taxon>
        <taxon>Theileriidae</taxon>
        <taxon>Theileria</taxon>
    </lineage>
</organism>
<comment type="caution">
    <text evidence="2">The sequence shown here is derived from an EMBL/GenBank/DDBJ whole genome shotgun (WGS) entry which is preliminary data.</text>
</comment>
<accession>Q4MY92</accession>
<keyword evidence="1" id="KW-0472">Membrane</keyword>
<dbReference type="InParanoid" id="Q4MY92"/>
<sequence length="76" mass="9311">MNFFYIIPFYIRHIFSYANYILLTFYMPYLKKPTESLFVEPTFRSIEKFFNFLSSCLKLMGFIRLLICIFKLLLKI</sequence>
<protein>
    <submittedName>
        <fullName evidence="2">Uncharacterized protein</fullName>
    </submittedName>
</protein>
<keyword evidence="3" id="KW-1185">Reference proteome</keyword>